<accession>A0ABT2MF43</accession>
<sequence>MRRTLWWFAAATVAVLVLASIAVVSWPTLRNLAGGDASSDSWRPDTSGTGPGSLVEATRLEDVATASGAKRMQGARITYRSTSGADRRVTVVTGTVYVPLGSPPAGGWPVVGFGHPTTGIDENCAPSQSGRLRGMIGVVGGLVDRGYAVTMADYEGLGSPGVHRYTDHRTAGHNIIDSVRALRHTFAGVSDRWAAMGASQGGAAVWSADEQAEDYAPELNLVGAVAYVPAADMTGLVDKSVAGTLTKAQHYSLAAIVESLARLHPDLNRDDYRRGAALENWDVLVACRGDVEDRRKRTEDALKPGDLAPATPAAAERLRAYLRDWALPQGPLTAPLFVTYVGQDQSIDVHWTADAIRRACVVGGEVQTEMQPDNDHNNVVFDAGLTWMADRFAGTPAGNDCPR</sequence>
<dbReference type="Gene3D" id="3.40.50.1820">
    <property type="entry name" value="alpha/beta hydrolase"/>
    <property type="match status" value="2"/>
</dbReference>
<dbReference type="PIRSF" id="PIRSF029171">
    <property type="entry name" value="Esterase_LipA"/>
    <property type="match status" value="1"/>
</dbReference>
<evidence type="ECO:0000256" key="1">
    <source>
        <dbReference type="SAM" id="MobiDB-lite"/>
    </source>
</evidence>
<dbReference type="EMBL" id="JAODWD010000005">
    <property type="protein sequence ID" value="MCT7660904.1"/>
    <property type="molecule type" value="Genomic_DNA"/>
</dbReference>
<feature type="compositionally biased region" description="Polar residues" evidence="1">
    <location>
        <begin position="38"/>
        <end position="48"/>
    </location>
</feature>
<dbReference type="Pfam" id="PF03583">
    <property type="entry name" value="LIP"/>
    <property type="match status" value="1"/>
</dbReference>
<dbReference type="RefSeq" id="WP_260994971.1">
    <property type="nucleotide sequence ID" value="NZ_JAODWD010000005.1"/>
</dbReference>
<evidence type="ECO:0000313" key="2">
    <source>
        <dbReference type="EMBL" id="MCT7660904.1"/>
    </source>
</evidence>
<protein>
    <submittedName>
        <fullName evidence="2">Lipase family protein</fullName>
    </submittedName>
</protein>
<gene>
    <name evidence="2" type="ORF">N4S67_21095</name>
</gene>
<organism evidence="2 3">
    <name type="scientific">Mycobacterium deserti</name>
    <dbReference type="NCBI Taxonomy" id="2978347"/>
    <lineage>
        <taxon>Bacteria</taxon>
        <taxon>Bacillati</taxon>
        <taxon>Actinomycetota</taxon>
        <taxon>Actinomycetes</taxon>
        <taxon>Mycobacteriales</taxon>
        <taxon>Mycobacteriaceae</taxon>
        <taxon>Mycobacterium</taxon>
    </lineage>
</organism>
<reference evidence="3" key="1">
    <citation type="submission" date="2023-07" db="EMBL/GenBank/DDBJ databases">
        <authorList>
            <person name="Deng Y."/>
            <person name="Zhang Y.-Q."/>
        </authorList>
    </citation>
    <scope>NUCLEOTIDE SEQUENCE [LARGE SCALE GENOMIC DNA]</scope>
    <source>
        <strain evidence="3">CPCC 205710</strain>
    </source>
</reference>
<dbReference type="PANTHER" id="PTHR34853:SF1">
    <property type="entry name" value="LIPASE 5"/>
    <property type="match status" value="1"/>
</dbReference>
<dbReference type="InterPro" id="IPR029058">
    <property type="entry name" value="AB_hydrolase_fold"/>
</dbReference>
<comment type="caution">
    <text evidence="2">The sequence shown here is derived from an EMBL/GenBank/DDBJ whole genome shotgun (WGS) entry which is preliminary data.</text>
</comment>
<dbReference type="InterPro" id="IPR005152">
    <property type="entry name" value="Lipase_secreted"/>
</dbReference>
<feature type="region of interest" description="Disordered" evidence="1">
    <location>
        <begin position="34"/>
        <end position="54"/>
    </location>
</feature>
<evidence type="ECO:0000313" key="3">
    <source>
        <dbReference type="Proteomes" id="UP001206639"/>
    </source>
</evidence>
<proteinExistence type="predicted"/>
<keyword evidence="3" id="KW-1185">Reference proteome</keyword>
<dbReference type="PANTHER" id="PTHR34853">
    <property type="match status" value="1"/>
</dbReference>
<name>A0ABT2MF43_9MYCO</name>
<dbReference type="SUPFAM" id="SSF53474">
    <property type="entry name" value="alpha/beta-Hydrolases"/>
    <property type="match status" value="1"/>
</dbReference>
<dbReference type="Proteomes" id="UP001206639">
    <property type="component" value="Unassembled WGS sequence"/>
</dbReference>